<feature type="region of interest" description="Disordered" evidence="1">
    <location>
        <begin position="119"/>
        <end position="146"/>
    </location>
</feature>
<accession>A0A803MRT0</accession>
<reference evidence="2" key="1">
    <citation type="journal article" date="2017" name="Nature">
        <title>The genome of Chenopodium quinoa.</title>
        <authorList>
            <person name="Jarvis D.E."/>
            <person name="Ho Y.S."/>
            <person name="Lightfoot D.J."/>
            <person name="Schmoeckel S.M."/>
            <person name="Li B."/>
            <person name="Borm T.J.A."/>
            <person name="Ohyanagi H."/>
            <person name="Mineta K."/>
            <person name="Michell C.T."/>
            <person name="Saber N."/>
            <person name="Kharbatia N.M."/>
            <person name="Rupper R.R."/>
            <person name="Sharp A.R."/>
            <person name="Dally N."/>
            <person name="Boughton B.A."/>
            <person name="Woo Y.H."/>
            <person name="Gao G."/>
            <person name="Schijlen E.G.W.M."/>
            <person name="Guo X."/>
            <person name="Momin A.A."/>
            <person name="Negrao S."/>
            <person name="Al-Babili S."/>
            <person name="Gehring C."/>
            <person name="Roessner U."/>
            <person name="Jung C."/>
            <person name="Murphy K."/>
            <person name="Arold S.T."/>
            <person name="Gojobori T."/>
            <person name="van der Linden C.G."/>
            <person name="van Loo E.N."/>
            <person name="Jellen E.N."/>
            <person name="Maughan P.J."/>
            <person name="Tester M."/>
        </authorList>
    </citation>
    <scope>NUCLEOTIDE SEQUENCE [LARGE SCALE GENOMIC DNA]</scope>
    <source>
        <strain evidence="2">cv. PI 614886</strain>
    </source>
</reference>
<name>A0A803MRT0_CHEQI</name>
<protein>
    <submittedName>
        <fullName evidence="2">Uncharacterized protein</fullName>
    </submittedName>
</protein>
<feature type="compositionally biased region" description="Basic and acidic residues" evidence="1">
    <location>
        <begin position="119"/>
        <end position="132"/>
    </location>
</feature>
<proteinExistence type="predicted"/>
<evidence type="ECO:0000256" key="1">
    <source>
        <dbReference type="SAM" id="MobiDB-lite"/>
    </source>
</evidence>
<dbReference type="Proteomes" id="UP000596660">
    <property type="component" value="Unplaced"/>
</dbReference>
<dbReference type="PANTHER" id="PTHR34364">
    <property type="entry name" value="WAS/WASL-INTERACTING FAMILY PROTEIN"/>
    <property type="match status" value="1"/>
</dbReference>
<dbReference type="AlphaFoldDB" id="A0A803MRT0"/>
<evidence type="ECO:0000313" key="3">
    <source>
        <dbReference type="Proteomes" id="UP000596660"/>
    </source>
</evidence>
<sequence length="263" mass="28467">MGSVGPSSEVGWCGAVVRGSAGPSKVGSGYSTTIDALLTRGYENRSAEANEERFWGCLTGLLAMEELTGLLAMEDLTGPLQYGMCWRNRTACNGGVNVSLLLVKDKPNGAAYIFGMSKKKDGSSKSEKHEEAPPPATSAPTVTSVEKPEYATATPTAELALPAQTSEPAVNFYGQPIVPATPAAVDVLSTDESVEPEYPPVTPIAELVKVHEPITEDQQREIFKWILDEKRKVKPRNRDEKKQIDEEKAMLKQFIRGKSNPSL</sequence>
<evidence type="ECO:0000313" key="2">
    <source>
        <dbReference type="EnsemblPlants" id="AUR62033981-RA:cds"/>
    </source>
</evidence>
<dbReference type="PANTHER" id="PTHR34364:SF1">
    <property type="entry name" value="WAS_WASL-INTERACTING FAMILY PROTEIN"/>
    <property type="match status" value="1"/>
</dbReference>
<dbReference type="EnsemblPlants" id="AUR62033981-RA">
    <property type="protein sequence ID" value="AUR62033981-RA:cds"/>
    <property type="gene ID" value="AUR62033981"/>
</dbReference>
<dbReference type="Gramene" id="AUR62033981-RA">
    <property type="protein sequence ID" value="AUR62033981-RA:cds"/>
    <property type="gene ID" value="AUR62033981"/>
</dbReference>
<keyword evidence="3" id="KW-1185">Reference proteome</keyword>
<reference evidence="2" key="2">
    <citation type="submission" date="2021-03" db="UniProtKB">
        <authorList>
            <consortium name="EnsemblPlants"/>
        </authorList>
    </citation>
    <scope>IDENTIFICATION</scope>
</reference>
<organism evidence="2 3">
    <name type="scientific">Chenopodium quinoa</name>
    <name type="common">Quinoa</name>
    <dbReference type="NCBI Taxonomy" id="63459"/>
    <lineage>
        <taxon>Eukaryota</taxon>
        <taxon>Viridiplantae</taxon>
        <taxon>Streptophyta</taxon>
        <taxon>Embryophyta</taxon>
        <taxon>Tracheophyta</taxon>
        <taxon>Spermatophyta</taxon>
        <taxon>Magnoliopsida</taxon>
        <taxon>eudicotyledons</taxon>
        <taxon>Gunneridae</taxon>
        <taxon>Pentapetalae</taxon>
        <taxon>Caryophyllales</taxon>
        <taxon>Chenopodiaceae</taxon>
        <taxon>Chenopodioideae</taxon>
        <taxon>Atripliceae</taxon>
        <taxon>Chenopodium</taxon>
    </lineage>
</organism>